<keyword evidence="1" id="KW-0812">Transmembrane</keyword>
<reference evidence="3 4" key="1">
    <citation type="submission" date="2016-07" db="EMBL/GenBank/DDBJ databases">
        <title>Pervasive Adenine N6-methylation of Active Genes in Fungi.</title>
        <authorList>
            <consortium name="DOE Joint Genome Institute"/>
            <person name="Mondo S.J."/>
            <person name="Dannebaum R.O."/>
            <person name="Kuo R.C."/>
            <person name="Labutti K."/>
            <person name="Haridas S."/>
            <person name="Kuo A."/>
            <person name="Salamov A."/>
            <person name="Ahrendt S.R."/>
            <person name="Lipzen A."/>
            <person name="Sullivan W."/>
            <person name="Andreopoulos W.B."/>
            <person name="Clum A."/>
            <person name="Lindquist E."/>
            <person name="Daum C."/>
            <person name="Ramamoorthy G.K."/>
            <person name="Gryganskyi A."/>
            <person name="Culley D."/>
            <person name="Magnuson J.K."/>
            <person name="James T.Y."/>
            <person name="O'Malley M.A."/>
            <person name="Stajich J.E."/>
            <person name="Spatafora J.W."/>
            <person name="Visel A."/>
            <person name="Grigoriev I.V."/>
        </authorList>
    </citation>
    <scope>NUCLEOTIDE SEQUENCE [LARGE SCALE GENOMIC DNA]</scope>
    <source>
        <strain evidence="3 4">PL171</strain>
    </source>
</reference>
<keyword evidence="2" id="KW-0732">Signal</keyword>
<accession>A0A1Y2I2K5</accession>
<dbReference type="AlphaFoldDB" id="A0A1Y2I2K5"/>
<protein>
    <submittedName>
        <fullName evidence="3">Uncharacterized protein</fullName>
    </submittedName>
</protein>
<dbReference type="Proteomes" id="UP000193411">
    <property type="component" value="Unassembled WGS sequence"/>
</dbReference>
<organism evidence="3 4">
    <name type="scientific">Catenaria anguillulae PL171</name>
    <dbReference type="NCBI Taxonomy" id="765915"/>
    <lineage>
        <taxon>Eukaryota</taxon>
        <taxon>Fungi</taxon>
        <taxon>Fungi incertae sedis</taxon>
        <taxon>Blastocladiomycota</taxon>
        <taxon>Blastocladiomycetes</taxon>
        <taxon>Blastocladiales</taxon>
        <taxon>Catenariaceae</taxon>
        <taxon>Catenaria</taxon>
    </lineage>
</organism>
<gene>
    <name evidence="3" type="ORF">BCR44DRAFT_1105445</name>
</gene>
<name>A0A1Y2I2K5_9FUNG</name>
<evidence type="ECO:0000313" key="3">
    <source>
        <dbReference type="EMBL" id="ORZ41096.1"/>
    </source>
</evidence>
<proteinExistence type="predicted"/>
<feature type="transmembrane region" description="Helical" evidence="1">
    <location>
        <begin position="78"/>
        <end position="96"/>
    </location>
</feature>
<keyword evidence="4" id="KW-1185">Reference proteome</keyword>
<feature type="chain" id="PRO_5013231677" evidence="2">
    <location>
        <begin position="16"/>
        <end position="196"/>
    </location>
</feature>
<evidence type="ECO:0000313" key="4">
    <source>
        <dbReference type="Proteomes" id="UP000193411"/>
    </source>
</evidence>
<keyword evidence="1" id="KW-0472">Membrane</keyword>
<feature type="signal peptide" evidence="2">
    <location>
        <begin position="1"/>
        <end position="15"/>
    </location>
</feature>
<evidence type="ECO:0000256" key="2">
    <source>
        <dbReference type="SAM" id="SignalP"/>
    </source>
</evidence>
<evidence type="ECO:0000256" key="1">
    <source>
        <dbReference type="SAM" id="Phobius"/>
    </source>
</evidence>
<feature type="transmembrane region" description="Helical" evidence="1">
    <location>
        <begin position="39"/>
        <end position="66"/>
    </location>
</feature>
<sequence length="196" mass="21900">MPALTFPAFLAPVSALFGLHLLSQRFSAGFPPLRSHLTWWMDFCLFPPVLNLLPTAVCFSLALKTLCSLPPNLCDSSIYFQSIPLIALVLPFLLLGRRASLSVLFSFCLPPILPIENSKKNVSLSFFFIFLHARRSSFPMHQFVPLLLSWMSWCAYFACVEGFPSPPISRFPKSLFARSVSSIACDFAKSLQFAAK</sequence>
<comment type="caution">
    <text evidence="3">The sequence shown here is derived from an EMBL/GenBank/DDBJ whole genome shotgun (WGS) entry which is preliminary data.</text>
</comment>
<dbReference type="EMBL" id="MCFL01000002">
    <property type="protein sequence ID" value="ORZ41096.1"/>
    <property type="molecule type" value="Genomic_DNA"/>
</dbReference>
<keyword evidence="1" id="KW-1133">Transmembrane helix</keyword>